<reference evidence="1 2" key="1">
    <citation type="submission" date="2015-04" db="EMBL/GenBank/DDBJ databases">
        <authorList>
            <person name="Syromyatnikov M.Y."/>
            <person name="Popov V.N."/>
        </authorList>
    </citation>
    <scope>NUCLEOTIDE SEQUENCE [LARGE SCALE GENOMIC DNA]</scope>
</reference>
<proteinExistence type="predicted"/>
<name>A0A1J1I825_9DIPT</name>
<evidence type="ECO:0000313" key="2">
    <source>
        <dbReference type="Proteomes" id="UP000183832"/>
    </source>
</evidence>
<sequence length="63" mass="7201">MINTLFQGYIATGYAKGYAINKKENNSTQNNSGWIKKVSRCSPVTKERKKSRIKSYLQPLFIS</sequence>
<dbReference type="EMBL" id="CVRI01000040">
    <property type="protein sequence ID" value="CRK95102.1"/>
    <property type="molecule type" value="Genomic_DNA"/>
</dbReference>
<evidence type="ECO:0000313" key="1">
    <source>
        <dbReference type="EMBL" id="CRK95102.1"/>
    </source>
</evidence>
<protein>
    <submittedName>
        <fullName evidence="1">CLUMA_CG008580, isoform A</fullName>
    </submittedName>
</protein>
<organism evidence="1 2">
    <name type="scientific">Clunio marinus</name>
    <dbReference type="NCBI Taxonomy" id="568069"/>
    <lineage>
        <taxon>Eukaryota</taxon>
        <taxon>Metazoa</taxon>
        <taxon>Ecdysozoa</taxon>
        <taxon>Arthropoda</taxon>
        <taxon>Hexapoda</taxon>
        <taxon>Insecta</taxon>
        <taxon>Pterygota</taxon>
        <taxon>Neoptera</taxon>
        <taxon>Endopterygota</taxon>
        <taxon>Diptera</taxon>
        <taxon>Nematocera</taxon>
        <taxon>Chironomoidea</taxon>
        <taxon>Chironomidae</taxon>
        <taxon>Clunio</taxon>
    </lineage>
</organism>
<dbReference type="Proteomes" id="UP000183832">
    <property type="component" value="Unassembled WGS sequence"/>
</dbReference>
<keyword evidence="2" id="KW-1185">Reference proteome</keyword>
<gene>
    <name evidence="1" type="ORF">CLUMA_CG008580</name>
</gene>
<accession>A0A1J1I825</accession>
<dbReference type="AlphaFoldDB" id="A0A1J1I825"/>